<feature type="non-terminal residue" evidence="4">
    <location>
        <position position="1"/>
    </location>
</feature>
<evidence type="ECO:0000256" key="2">
    <source>
        <dbReference type="SAM" id="MobiDB-lite"/>
    </source>
</evidence>
<evidence type="ECO:0000313" key="4">
    <source>
        <dbReference type="EMBL" id="JAP46236.1"/>
    </source>
</evidence>
<sequence>FKCCFVQFGLHRMDSRNEEVCFKWPYVNLTVKSESVSGTLFLLNSDTLGATLQWIADSDFTLDTNSLPIHLTDLVSVDRRRLRVGQRCAIVLLVLKNGSLYGPFEFVKGGSTDFIDRLSTFVNLKESGTSSDHFIVQPKPPLYQLPTSSNDPYTGFTTAIQQVGRRVLDTFGLLPGSDSFPSQNHQINNGRTSRSRRALAQANRNMNYRITCDRAQLLQAELSAEEEAGYQVIRRTTDRPFIELPELSMAPRQPPLSLDTWQKHLDREGRVTVIHKLQKEIFSGGVEPELRPTVWKYLLGYLKWDFTSDENTKRADEKREKYHIIKTFWKTMSPKQVRYCRFYRERVSIIEKDTFRTDRQTNYFRDDADGNLARLYDILVTYTFYNLDFGYFQGMNDLLAIIMTVVETEEDAFWCFVGLMERLEDHLSEGRFGMKDQFSQLFKLVEILMPRFAAYLRSKEATYMNFCFKWLLILFKREFSYDDIKVLWEALWSDVVPKNFHLLIAASIFYGEMDKIMKTCEDVNQLLQYINCLSGKINVKTTLSRAAGFYQQLLEVNDQLPDDVRVTLGFIPPPPAENASCFADDSTLFFSASYGSGGNTLDASAAATSGEETRFLLDRQNSPCLEVGQDAGDVDLENQQSSSRSDINAMVMHDPFAPGASQPITFLPTPKRTHPNRGTH</sequence>
<proteinExistence type="predicted"/>
<dbReference type="PANTHER" id="PTHR22957:SF645">
    <property type="entry name" value="LD27216P"/>
    <property type="match status" value="1"/>
</dbReference>
<dbReference type="SUPFAM" id="SSF47923">
    <property type="entry name" value="Ypt/Rab-GAP domain of gyp1p"/>
    <property type="match status" value="2"/>
</dbReference>
<reference evidence="4" key="1">
    <citation type="submission" date="2016-01" db="EMBL/GenBank/DDBJ databases">
        <title>Reference transcriptome for the parasite Schistocephalus solidus: insights into the molecular evolution of parasitism.</title>
        <authorList>
            <person name="Hebert F.O."/>
            <person name="Grambauer S."/>
            <person name="Barber I."/>
            <person name="Landry C.R."/>
            <person name="Aubin-Horth N."/>
        </authorList>
    </citation>
    <scope>NUCLEOTIDE SEQUENCE</scope>
</reference>
<dbReference type="EMBL" id="GEEE01016989">
    <property type="protein sequence ID" value="JAP46236.1"/>
    <property type="molecule type" value="Transcribed_RNA"/>
</dbReference>
<feature type="region of interest" description="Disordered" evidence="2">
    <location>
        <begin position="658"/>
        <end position="680"/>
    </location>
</feature>
<dbReference type="PROSITE" id="PS50086">
    <property type="entry name" value="TBC_RABGAP"/>
    <property type="match status" value="1"/>
</dbReference>
<feature type="domain" description="Rab-GAP TBC" evidence="3">
    <location>
        <begin position="285"/>
        <end position="495"/>
    </location>
</feature>
<evidence type="ECO:0000259" key="3">
    <source>
        <dbReference type="PROSITE" id="PS50086"/>
    </source>
</evidence>
<dbReference type="GO" id="GO:0005096">
    <property type="term" value="F:GTPase activator activity"/>
    <property type="evidence" value="ECO:0007669"/>
    <property type="project" value="UniProtKB-KW"/>
</dbReference>
<dbReference type="InterPro" id="IPR035969">
    <property type="entry name" value="Rab-GAP_TBC_sf"/>
</dbReference>
<gene>
    <name evidence="4" type="primary">TBC15</name>
    <name evidence="4" type="ORF">TR114600</name>
</gene>
<dbReference type="Gene3D" id="1.10.8.270">
    <property type="entry name" value="putative rabgap domain of human tbc1 domain family member 14 like domains"/>
    <property type="match status" value="1"/>
</dbReference>
<dbReference type="SMART" id="SM00164">
    <property type="entry name" value="TBC"/>
    <property type="match status" value="1"/>
</dbReference>
<evidence type="ECO:0000256" key="1">
    <source>
        <dbReference type="ARBA" id="ARBA00022468"/>
    </source>
</evidence>
<dbReference type="Gene3D" id="1.10.472.80">
    <property type="entry name" value="Ypt/Rab-GAP domain of gyp1p, domain 3"/>
    <property type="match status" value="1"/>
</dbReference>
<protein>
    <submittedName>
        <fullName evidence="4">TBC1 domain family member 15</fullName>
    </submittedName>
</protein>
<name>A0A0X3PG65_SCHSO</name>
<dbReference type="AlphaFoldDB" id="A0A0X3PG65"/>
<accession>A0A0X3PG65</accession>
<keyword evidence="1" id="KW-0343">GTPase activation</keyword>
<dbReference type="InterPro" id="IPR000195">
    <property type="entry name" value="Rab-GAP-TBC_dom"/>
</dbReference>
<dbReference type="PANTHER" id="PTHR22957">
    <property type="entry name" value="TBC1 DOMAIN FAMILY MEMBER GTPASE-ACTIVATING PROTEIN"/>
    <property type="match status" value="1"/>
</dbReference>
<organism evidence="4">
    <name type="scientific">Schistocephalus solidus</name>
    <name type="common">Tapeworm</name>
    <dbReference type="NCBI Taxonomy" id="70667"/>
    <lineage>
        <taxon>Eukaryota</taxon>
        <taxon>Metazoa</taxon>
        <taxon>Spiralia</taxon>
        <taxon>Lophotrochozoa</taxon>
        <taxon>Platyhelminthes</taxon>
        <taxon>Cestoda</taxon>
        <taxon>Eucestoda</taxon>
        <taxon>Diphyllobothriidea</taxon>
        <taxon>Diphyllobothriidae</taxon>
        <taxon>Schistocephalus</taxon>
    </lineage>
</organism>
<feature type="compositionally biased region" description="Basic residues" evidence="2">
    <location>
        <begin position="671"/>
        <end position="680"/>
    </location>
</feature>
<dbReference type="Pfam" id="PF00566">
    <property type="entry name" value="RabGAP-TBC"/>
    <property type="match status" value="1"/>
</dbReference>